<keyword evidence="1" id="KW-0962">Peroxisome biogenesis</keyword>
<evidence type="ECO:0000313" key="6">
    <source>
        <dbReference type="Proteomes" id="UP000183809"/>
    </source>
</evidence>
<dbReference type="GeneID" id="31018311"/>
<dbReference type="GO" id="GO:0016559">
    <property type="term" value="P:peroxisome fission"/>
    <property type="evidence" value="ECO:0007669"/>
    <property type="project" value="InterPro"/>
</dbReference>
<dbReference type="RefSeq" id="XP_020126596.1">
    <property type="nucleotide sequence ID" value="XM_020278050.1"/>
</dbReference>
<accession>A0A1J9QPF6</accession>
<evidence type="ECO:0000256" key="3">
    <source>
        <dbReference type="ARBA" id="ARBA00023140"/>
    </source>
</evidence>
<evidence type="ECO:0000256" key="4">
    <source>
        <dbReference type="ARBA" id="ARBA00046271"/>
    </source>
</evidence>
<dbReference type="OrthoDB" id="411017at2759"/>
<dbReference type="InterPro" id="IPR008733">
    <property type="entry name" value="PEX11"/>
</dbReference>
<dbReference type="STRING" id="236234.A0A1J9QPF6"/>
<evidence type="ECO:0000256" key="2">
    <source>
        <dbReference type="ARBA" id="ARBA00023136"/>
    </source>
</evidence>
<dbReference type="GO" id="GO:0005778">
    <property type="term" value="C:peroxisomal membrane"/>
    <property type="evidence" value="ECO:0007669"/>
    <property type="project" value="UniProtKB-SubCell"/>
</dbReference>
<protein>
    <submittedName>
        <fullName evidence="5">Peroxisomal biogenesis factor</fullName>
    </submittedName>
</protein>
<comment type="subcellular location">
    <subcellularLocation>
        <location evidence="4">Peroxisome membrane</location>
    </subcellularLocation>
</comment>
<dbReference type="PANTHER" id="PTHR12652">
    <property type="entry name" value="PEROXISOMAL BIOGENESIS FACTOR 11"/>
    <property type="match status" value="1"/>
</dbReference>
<organism evidence="5 6">
    <name type="scientific">Diplodia corticola</name>
    <dbReference type="NCBI Taxonomy" id="236234"/>
    <lineage>
        <taxon>Eukaryota</taxon>
        <taxon>Fungi</taxon>
        <taxon>Dikarya</taxon>
        <taxon>Ascomycota</taxon>
        <taxon>Pezizomycotina</taxon>
        <taxon>Dothideomycetes</taxon>
        <taxon>Dothideomycetes incertae sedis</taxon>
        <taxon>Botryosphaeriales</taxon>
        <taxon>Botryosphaeriaceae</taxon>
        <taxon>Diplodia</taxon>
    </lineage>
</organism>
<dbReference type="Proteomes" id="UP000183809">
    <property type="component" value="Unassembled WGS sequence"/>
</dbReference>
<name>A0A1J9QPF6_9PEZI</name>
<keyword evidence="6" id="KW-1185">Reference proteome</keyword>
<sequence>MVADAVVYHPTVAHYLKFVATTVGRDKFLRTLQYWSRFYAWYLYRTNNPQAKVAQYDAVKKNMGMARKLLRLGKFVEHLKAAAVAADAKGGDAVVKYLTVGRQLGYAAYMGLDNCTVPDVVGFRKSANIKQIGEQASRAWMTGLLFSVVAGVYTLAQLRKRSGAVDEKEAESVVEKKKIQKEGNAAKIQLICDVCDLTVPLTALGYVNLDDGIIGLSGTLSSLLGLWSVWKKTA</sequence>
<dbReference type="Pfam" id="PF05648">
    <property type="entry name" value="PEX11"/>
    <property type="match status" value="1"/>
</dbReference>
<dbReference type="EMBL" id="MNUE01000062">
    <property type="protein sequence ID" value="OJD30336.1"/>
    <property type="molecule type" value="Genomic_DNA"/>
</dbReference>
<evidence type="ECO:0000256" key="1">
    <source>
        <dbReference type="ARBA" id="ARBA00022593"/>
    </source>
</evidence>
<gene>
    <name evidence="5" type="ORF">BKCO1_6200015</name>
</gene>
<reference evidence="5 6" key="1">
    <citation type="submission" date="2016-10" db="EMBL/GenBank/DDBJ databases">
        <title>Proteomics and genomics reveal pathogen-plant mechanisms compatible with a hemibiotrophic lifestyle of Diplodia corticola.</title>
        <authorList>
            <person name="Fernandes I."/>
            <person name="De Jonge R."/>
            <person name="Van De Peer Y."/>
            <person name="Devreese B."/>
            <person name="Alves A."/>
            <person name="Esteves A.C."/>
        </authorList>
    </citation>
    <scope>NUCLEOTIDE SEQUENCE [LARGE SCALE GENOMIC DNA]</scope>
    <source>
        <strain evidence="5 6">CBS 112549</strain>
    </source>
</reference>
<evidence type="ECO:0000313" key="5">
    <source>
        <dbReference type="EMBL" id="OJD30336.1"/>
    </source>
</evidence>
<keyword evidence="2" id="KW-0472">Membrane</keyword>
<dbReference type="PANTHER" id="PTHR12652:SF50">
    <property type="entry name" value="PEROXIN 11"/>
    <property type="match status" value="1"/>
</dbReference>
<dbReference type="AlphaFoldDB" id="A0A1J9QPF6"/>
<comment type="caution">
    <text evidence="5">The sequence shown here is derived from an EMBL/GenBank/DDBJ whole genome shotgun (WGS) entry which is preliminary data.</text>
</comment>
<keyword evidence="3" id="KW-0576">Peroxisome</keyword>
<proteinExistence type="predicted"/>